<dbReference type="RefSeq" id="WP_319833582.1">
    <property type="nucleotide sequence ID" value="NZ_CP138858.1"/>
</dbReference>
<protein>
    <submittedName>
        <fullName evidence="1">Uncharacterized protein</fullName>
    </submittedName>
</protein>
<organism evidence="1 2">
    <name type="scientific">Coraliomargarita algicola</name>
    <dbReference type="NCBI Taxonomy" id="3092156"/>
    <lineage>
        <taxon>Bacteria</taxon>
        <taxon>Pseudomonadati</taxon>
        <taxon>Verrucomicrobiota</taxon>
        <taxon>Opitutia</taxon>
        <taxon>Puniceicoccales</taxon>
        <taxon>Coraliomargaritaceae</taxon>
        <taxon>Coraliomargarita</taxon>
    </lineage>
</organism>
<evidence type="ECO:0000313" key="1">
    <source>
        <dbReference type="EMBL" id="WPJ96725.1"/>
    </source>
</evidence>
<dbReference type="EMBL" id="CP138858">
    <property type="protein sequence ID" value="WPJ96725.1"/>
    <property type="molecule type" value="Genomic_DNA"/>
</dbReference>
<name>A0ABZ0RPQ9_9BACT</name>
<accession>A0ABZ0RPQ9</accession>
<proteinExistence type="predicted"/>
<keyword evidence="2" id="KW-1185">Reference proteome</keyword>
<sequence>MKHSKQAMGLFLSPEWLHDFEDMASAIQSAADNGFGIIICFARHMHHNLHEPRVLAAVQAAAEASHRCGLQFVLDMDWAHWGGRSAEECPDMAMWQIVAKDSDCYRGQFEVSPAYEGGEPFAVEEISAVYGWDATGQVHRIPQEDYVLDQQDSFTSQYAYPSLDDDATVSVYRPRQRTSYVKIRGRIQKGAFTKVRVYVAMRTFQYPDVASASYLEAQQHLLERYAAVPLDGVAWDEPGKGGSLRGYKAGAGFMDFFQQENGYDLRERLLDLDQGESVEAIQTRRDYYTSLGAVNFNAQAAFNEQAKQQFGEDCFLGTHHTYSGMAMDIRCGCADYFKLGKLLTAAFTDTGWDMSSHSETVYNYTLADSLRKELNKPASYLNDWSESQRRTWYDYYTRMKMLYRIDWFSIFLGRYSEGFPTFPWDSHWKDLGRNAQQLQALSDALPADLLPESEMAVWLSWESQAYHEYSKYHYVRLWMTCNYNLSEQALKHSRFFDYVSSEALESAQVEDGCLILGGRRYPRLALPHASLIPAGVWHTVEACIQAGVEVVFIGTPPSRILETGVSLADRFAELCGIEPVDFADYDSWLTSHKPVPGYADWEPEQADFRFPVAKREDSETCLDTDGEIIAVRRGAVTWFNALDPREQFFRHLQSVPSSRPDLQHFGRASFRLFSGADTDSVVLVCMAPLYAELNEHFVYEGGDFQLCGGTWAVLELGETQLRSILQDASCVVASSVGTE</sequence>
<gene>
    <name evidence="1" type="ORF">SH580_03275</name>
</gene>
<evidence type="ECO:0000313" key="2">
    <source>
        <dbReference type="Proteomes" id="UP001324993"/>
    </source>
</evidence>
<dbReference type="Proteomes" id="UP001324993">
    <property type="component" value="Chromosome"/>
</dbReference>
<reference evidence="1 2" key="1">
    <citation type="submission" date="2023-11" db="EMBL/GenBank/DDBJ databases">
        <title>Coraliomargarita sp. nov., isolated from marine algae.</title>
        <authorList>
            <person name="Lee J.K."/>
            <person name="Baek J.H."/>
            <person name="Kim J.M."/>
            <person name="Choi D.G."/>
            <person name="Jeon C.O."/>
        </authorList>
    </citation>
    <scope>NUCLEOTIDE SEQUENCE [LARGE SCALE GENOMIC DNA]</scope>
    <source>
        <strain evidence="1 2">J2-16</strain>
    </source>
</reference>